<feature type="region of interest" description="Disordered" evidence="2">
    <location>
        <begin position="510"/>
        <end position="529"/>
    </location>
</feature>
<feature type="compositionally biased region" description="Polar residues" evidence="2">
    <location>
        <begin position="549"/>
        <end position="575"/>
    </location>
</feature>
<feature type="region of interest" description="Disordered" evidence="2">
    <location>
        <begin position="848"/>
        <end position="867"/>
    </location>
</feature>
<dbReference type="PANTHER" id="PTHR47357">
    <property type="entry name" value="COP1-INTERACTIVE PROTEIN 1"/>
    <property type="match status" value="1"/>
</dbReference>
<dbReference type="InterPro" id="IPR021006">
    <property type="entry name" value="Hda2/3"/>
</dbReference>
<keyword evidence="4" id="KW-1185">Reference proteome</keyword>
<name>A0AAN6IHU8_9EURO</name>
<accession>A0AAN6IHU8</accession>
<feature type="region of interest" description="Disordered" evidence="2">
    <location>
        <begin position="1215"/>
        <end position="1278"/>
    </location>
</feature>
<feature type="compositionally biased region" description="Polar residues" evidence="2">
    <location>
        <begin position="1224"/>
        <end position="1234"/>
    </location>
</feature>
<dbReference type="InterPro" id="IPR038609">
    <property type="entry name" value="HDA1_su2/3_sf"/>
</dbReference>
<organism evidence="3 4">
    <name type="scientific">Exophiala viscosa</name>
    <dbReference type="NCBI Taxonomy" id="2486360"/>
    <lineage>
        <taxon>Eukaryota</taxon>
        <taxon>Fungi</taxon>
        <taxon>Dikarya</taxon>
        <taxon>Ascomycota</taxon>
        <taxon>Pezizomycotina</taxon>
        <taxon>Eurotiomycetes</taxon>
        <taxon>Chaetothyriomycetidae</taxon>
        <taxon>Chaetothyriales</taxon>
        <taxon>Herpotrichiellaceae</taxon>
        <taxon>Exophiala</taxon>
    </lineage>
</organism>
<dbReference type="Proteomes" id="UP001203852">
    <property type="component" value="Unassembled WGS sequence"/>
</dbReference>
<protein>
    <submittedName>
        <fullName evidence="3">Class II histone deacetylase complex subunits 2 and 3-domain-containing protein</fullName>
    </submittedName>
</protein>
<proteinExistence type="predicted"/>
<dbReference type="EMBL" id="MU404352">
    <property type="protein sequence ID" value="KAI1615849.1"/>
    <property type="molecule type" value="Genomic_DNA"/>
</dbReference>
<dbReference type="GO" id="GO:0070823">
    <property type="term" value="C:HDA1 complex"/>
    <property type="evidence" value="ECO:0007669"/>
    <property type="project" value="InterPro"/>
</dbReference>
<dbReference type="AlphaFoldDB" id="A0AAN6IHU8"/>
<feature type="coiled-coil region" evidence="1">
    <location>
        <begin position="994"/>
        <end position="1042"/>
    </location>
</feature>
<dbReference type="Pfam" id="PF11496">
    <property type="entry name" value="HDA2-3"/>
    <property type="match status" value="1"/>
</dbReference>
<dbReference type="PANTHER" id="PTHR47357:SF1">
    <property type="entry name" value="SPINDLE POLE BODY COMPONENT 110"/>
    <property type="match status" value="1"/>
</dbReference>
<feature type="compositionally biased region" description="Polar residues" evidence="2">
    <location>
        <begin position="141"/>
        <end position="153"/>
    </location>
</feature>
<feature type="region of interest" description="Disordered" evidence="2">
    <location>
        <begin position="929"/>
        <end position="954"/>
    </location>
</feature>
<evidence type="ECO:0000313" key="3">
    <source>
        <dbReference type="EMBL" id="KAI1615849.1"/>
    </source>
</evidence>
<sequence length="1278" mass="142224">MKNPMRNDSDIVEYKSTKRKKSTDTAAVYSTRHIPWEEQLQLPERFHESGEGTWPALAILQEKIGKNKRKQFLVEWEPHPVTGEKFEPTWQSQVGNDLLKHWNRKQGLQIGDSEEASKNGSDGHSVKPEIRRAKAIRRIPDSSSETGSQQKSIRSTRRPSTPGRRNHSSTETSSRRSQDQPGPSASSPVEIAETQEEVSQPVLPVSISVEIPPTSIDKAEYQSLHSSQINSDGGFKGLYSPYPDRSLTRSSPKLDLSQASRDRDYAAPPSSSSGRQGLRDRHIILSTSVETPGSTDRQQHSITNDRSGTSARRLVHTQSGARAEEEQEPQQPLTRHIPSSATSSRSSAFVTPQYVPSTHQETLLTRDPSKELGSYPLRISSLLTNEKADTNSPTPNTQRQNRNGTGSSPWAFQTQAPPESGPVDFTLVPDTGTPKWGKRLLEAFSSPERSKKSRSRQMASSPGPPMESIHSFTAPQPDEGMTSGHKEAPFGQFSSSNDIGTSAITTVTTPRTANHDENASDAASVPSHPRHVPVFDAAMAGSALPIQNSIEEDNPTSSGEQSSAESKPNSSQQSVENERDIPQVGGLVLPSYPILGPAEYALALPAEGKIQSTYSDIIKAKRKAILNFVNRHESVGSSNGSPNRTHERNEMNEMIQLLNDTVTHMDLGLPGFSTQYSIQSEEHAAYANYAGSKFSLLGHLVDILKPVECSIVIMSRAGTIQDLIEHYLTMKHIDVRRMDHVAASRSPIPDRQPRDFQVDLVSTFSTHQVVFPRRPILMIAFDASYDSQDPQVMRIRQYFSPKPPSLLPVIHLLVSNSSEHVDRCLPKDMPSPSRLKVLVRATYQARPNLGGKPTYVPDDSDEPEGRPMDFSDLQRALRKSPERKLARLAAVIARASVSQDFDTYWSLGMMPELQLTEMDNLPSRLSGVSPVAQVKKEPVARSRTPNSRAGTPSGKKRLLEIDNVLPALNKRQRLTPLRDSVEASNINHDTSSQIETLQGMVSKLQSELHTEREARQKAEEDRSQLQEQLDKWRKDHADLQRRYEKRMTKCHVLEGSNKKLLKTIENNKTRQDRAADDHGTMKRRVTELQAELTTVREEVKAGGGDAAALETAREEARGLRAKNNYLDKSLENTRKDFEFTRSQYQDASNKAADFATQARELEEQVAELTKSAGDEKRRLKEKNYEESMKRHLAKISEIEMELKTRDTLLRKLEEENRQLKRSRGVQTRGSSVQPPGSPGLDAPGRGTRSRQGSPAAGLFPTTHHGSATNRGSLLRHER</sequence>
<reference evidence="3" key="1">
    <citation type="journal article" date="2022" name="bioRxiv">
        <title>Deciphering the potential niche of two novel black yeast fungi from a biological soil crust based on their genomes, phenotypes, and melanin regulation.</title>
        <authorList>
            <consortium name="DOE Joint Genome Institute"/>
            <person name="Carr E.C."/>
            <person name="Barton Q."/>
            <person name="Grambo S."/>
            <person name="Sullivan M."/>
            <person name="Renfro C.M."/>
            <person name="Kuo A."/>
            <person name="Pangilinan J."/>
            <person name="Lipzen A."/>
            <person name="Keymanesh K."/>
            <person name="Savage E."/>
            <person name="Barry K."/>
            <person name="Grigoriev I.V."/>
            <person name="Riekhof W.R."/>
            <person name="Harris S.S."/>
        </authorList>
    </citation>
    <scope>NUCLEOTIDE SEQUENCE</scope>
    <source>
        <strain evidence="3">JF 03-4F</strain>
    </source>
</reference>
<evidence type="ECO:0000256" key="2">
    <source>
        <dbReference type="SAM" id="MobiDB-lite"/>
    </source>
</evidence>
<gene>
    <name evidence="3" type="ORF">EDD36DRAFT_417334</name>
</gene>
<feature type="compositionally biased region" description="Polar residues" evidence="2">
    <location>
        <begin position="285"/>
        <end position="320"/>
    </location>
</feature>
<dbReference type="GO" id="GO:0005200">
    <property type="term" value="F:structural constituent of cytoskeleton"/>
    <property type="evidence" value="ECO:0007669"/>
    <property type="project" value="TreeGrafter"/>
</dbReference>
<feature type="region of interest" description="Disordered" evidence="2">
    <location>
        <begin position="549"/>
        <end position="582"/>
    </location>
</feature>
<comment type="caution">
    <text evidence="3">The sequence shown here is derived from an EMBL/GenBank/DDBJ whole genome shotgun (WGS) entry which is preliminary data.</text>
</comment>
<feature type="region of interest" description="Disordered" evidence="2">
    <location>
        <begin position="97"/>
        <end position="207"/>
    </location>
</feature>
<feature type="compositionally biased region" description="Polar residues" evidence="2">
    <location>
        <begin position="354"/>
        <end position="363"/>
    </location>
</feature>
<dbReference type="Gene3D" id="3.40.50.12360">
    <property type="match status" value="1"/>
</dbReference>
<evidence type="ECO:0000256" key="1">
    <source>
        <dbReference type="SAM" id="Coils"/>
    </source>
</evidence>
<feature type="compositionally biased region" description="Low complexity" evidence="2">
    <location>
        <begin position="339"/>
        <end position="348"/>
    </location>
</feature>
<feature type="compositionally biased region" description="Polar residues" evidence="2">
    <location>
        <begin position="390"/>
        <end position="417"/>
    </location>
</feature>
<evidence type="ECO:0000313" key="4">
    <source>
        <dbReference type="Proteomes" id="UP001203852"/>
    </source>
</evidence>
<feature type="region of interest" description="Disordered" evidence="2">
    <location>
        <begin position="219"/>
        <end position="500"/>
    </location>
</feature>
<dbReference type="GO" id="GO:0005856">
    <property type="term" value="C:cytoskeleton"/>
    <property type="evidence" value="ECO:0007669"/>
    <property type="project" value="TreeGrafter"/>
</dbReference>
<keyword evidence="1" id="KW-0175">Coiled coil</keyword>